<gene>
    <name evidence="3" type="ORF">DLD82_08805</name>
</gene>
<evidence type="ECO:0000256" key="1">
    <source>
        <dbReference type="SAM" id="Phobius"/>
    </source>
</evidence>
<evidence type="ECO:0000259" key="2">
    <source>
        <dbReference type="PROSITE" id="PS50983"/>
    </source>
</evidence>
<name>A0A2V2NA75_9EURY</name>
<proteinExistence type="predicted"/>
<keyword evidence="1" id="KW-1133">Transmembrane helix</keyword>
<keyword evidence="4" id="KW-1185">Reference proteome</keyword>
<dbReference type="InterPro" id="IPR050902">
    <property type="entry name" value="ABC_Transporter_SBP"/>
</dbReference>
<dbReference type="Pfam" id="PF01497">
    <property type="entry name" value="Peripla_BP_2"/>
    <property type="match status" value="1"/>
</dbReference>
<protein>
    <submittedName>
        <fullName evidence="3">Iron ABC transporter substrate-binding protein</fullName>
    </submittedName>
</protein>
<dbReference type="Gene3D" id="3.40.50.1980">
    <property type="entry name" value="Nitrogenase molybdenum iron protein domain"/>
    <property type="match status" value="2"/>
</dbReference>
<dbReference type="PANTHER" id="PTHR30535">
    <property type="entry name" value="VITAMIN B12-BINDING PROTEIN"/>
    <property type="match status" value="1"/>
</dbReference>
<dbReference type="SUPFAM" id="SSF53807">
    <property type="entry name" value="Helical backbone' metal receptor"/>
    <property type="match status" value="1"/>
</dbReference>
<evidence type="ECO:0000313" key="4">
    <source>
        <dbReference type="Proteomes" id="UP000245934"/>
    </source>
</evidence>
<organism evidence="3 4">
    <name type="scientific">Methanospirillum stamsii</name>
    <dbReference type="NCBI Taxonomy" id="1277351"/>
    <lineage>
        <taxon>Archaea</taxon>
        <taxon>Methanobacteriati</taxon>
        <taxon>Methanobacteriota</taxon>
        <taxon>Stenosarchaea group</taxon>
        <taxon>Methanomicrobia</taxon>
        <taxon>Methanomicrobiales</taxon>
        <taxon>Methanospirillaceae</taxon>
        <taxon>Methanospirillum</taxon>
    </lineage>
</organism>
<feature type="domain" description="Fe/B12 periplasmic-binding" evidence="2">
    <location>
        <begin position="86"/>
        <end position="383"/>
    </location>
</feature>
<dbReference type="InterPro" id="IPR002491">
    <property type="entry name" value="ABC_transptr_periplasmic_BD"/>
</dbReference>
<feature type="transmembrane region" description="Helical" evidence="1">
    <location>
        <begin position="47"/>
        <end position="65"/>
    </location>
</feature>
<dbReference type="Proteomes" id="UP000245934">
    <property type="component" value="Unassembled WGS sequence"/>
</dbReference>
<dbReference type="AlphaFoldDB" id="A0A2V2NA75"/>
<comment type="caution">
    <text evidence="3">The sequence shown here is derived from an EMBL/GenBank/DDBJ whole genome shotgun (WGS) entry which is preliminary data.</text>
</comment>
<reference evidence="3 4" key="1">
    <citation type="submission" date="2018-05" db="EMBL/GenBank/DDBJ databases">
        <title>Draft genome of Methanospirillum stamsii Pt1.</title>
        <authorList>
            <person name="Dueholm M.S."/>
            <person name="Nielsen P.H."/>
            <person name="Bakmann L.F."/>
            <person name="Otzen D.E."/>
        </authorList>
    </citation>
    <scope>NUCLEOTIDE SEQUENCE [LARGE SCALE GENOMIC DNA]</scope>
    <source>
        <strain evidence="3 4">Pt1</strain>
    </source>
</reference>
<dbReference type="PROSITE" id="PS50983">
    <property type="entry name" value="FE_B12_PBP"/>
    <property type="match status" value="1"/>
</dbReference>
<sequence length="414" mass="46759">MSLINMVIFIISKHFYAENFNCTKQILITFWFTECNQNFEWSKIMRFKLHFIFICVLILVSVAYAEPVHVVDSMGRNIDLDAPAEEIGVVNLNVAEAIRVIGAWDKVIATDGGLPGTGLESYYPNLDKLQSLNAPNISSPDQKFVLDYEKIMEMKPDLIIVSYQSNVPMTMYQDMIDNLEPEVPVMFIELGIPDTYANSLMKLGEVTGNTEGAQKYIDFYNGIIDSIKAKTSTLTDEEKPDVFIKLAGYTPDQLYTNGAKSDSWNQIFSIVGADSITADVDAGWVELDPEWILGKKIDAIIMQCWSKFYPESFGYTATNPTEKTKAAEQIISDIDGMEIFSKTKAVRDGNVFLIDSQLTGTPRFIIGIAYYAKWLHPELFEDLDPEQLHYEYLKNFIGADIDLDKVGLFAYPEV</sequence>
<evidence type="ECO:0000313" key="3">
    <source>
        <dbReference type="EMBL" id="PWR74536.1"/>
    </source>
</evidence>
<dbReference type="PANTHER" id="PTHR30535:SF34">
    <property type="entry name" value="MOLYBDATE-BINDING PROTEIN MOLA"/>
    <property type="match status" value="1"/>
</dbReference>
<dbReference type="EMBL" id="QGMZ01000017">
    <property type="protein sequence ID" value="PWR74536.1"/>
    <property type="molecule type" value="Genomic_DNA"/>
</dbReference>
<keyword evidence="1" id="KW-0472">Membrane</keyword>
<accession>A0A2V2NA75</accession>
<keyword evidence="1" id="KW-0812">Transmembrane</keyword>